<feature type="region of interest" description="Disordered" evidence="1">
    <location>
        <begin position="33"/>
        <end position="159"/>
    </location>
</feature>
<dbReference type="AlphaFoldDB" id="A0A5M3MTR4"/>
<dbReference type="EMBL" id="JH711577">
    <property type="protein sequence ID" value="EIW82486.1"/>
    <property type="molecule type" value="Genomic_DNA"/>
</dbReference>
<dbReference type="GeneID" id="19198439"/>
<feature type="compositionally biased region" description="Polar residues" evidence="1">
    <location>
        <begin position="86"/>
        <end position="105"/>
    </location>
</feature>
<feature type="compositionally biased region" description="Basic and acidic residues" evidence="1">
    <location>
        <begin position="38"/>
        <end position="65"/>
    </location>
</feature>
<dbReference type="RefSeq" id="XP_007768134.1">
    <property type="nucleotide sequence ID" value="XM_007769944.1"/>
</dbReference>
<dbReference type="OMA" id="VENEHKA"/>
<evidence type="ECO:0000256" key="1">
    <source>
        <dbReference type="SAM" id="MobiDB-lite"/>
    </source>
</evidence>
<keyword evidence="3" id="KW-1185">Reference proteome</keyword>
<sequence>MTSPATVQKIEKELQKEAQTEEKRLQHAVKDLNAVGKSETKAAKAESKAEKSMHKSEKKEADAAKLLHKATHNHDVAVSGLHSSEADLQTRQQQVSRAKQHSVSVRQHVDQLAAEKDENARLRDSKLQDLRSSTQTEDTTNTHISSPAGAMPSRNNDFH</sequence>
<protein>
    <submittedName>
        <fullName evidence="2">Uncharacterized protein</fullName>
    </submittedName>
</protein>
<feature type="compositionally biased region" description="Basic and acidic residues" evidence="1">
    <location>
        <begin position="107"/>
        <end position="129"/>
    </location>
</feature>
<dbReference type="Proteomes" id="UP000053558">
    <property type="component" value="Unassembled WGS sequence"/>
</dbReference>
<evidence type="ECO:0000313" key="3">
    <source>
        <dbReference type="Proteomes" id="UP000053558"/>
    </source>
</evidence>
<reference evidence="3" key="1">
    <citation type="journal article" date="2012" name="Science">
        <title>The Paleozoic origin of enzymatic lignin decomposition reconstructed from 31 fungal genomes.</title>
        <authorList>
            <person name="Floudas D."/>
            <person name="Binder M."/>
            <person name="Riley R."/>
            <person name="Barry K."/>
            <person name="Blanchette R.A."/>
            <person name="Henrissat B."/>
            <person name="Martinez A.T."/>
            <person name="Otillar R."/>
            <person name="Spatafora J.W."/>
            <person name="Yadav J.S."/>
            <person name="Aerts A."/>
            <person name="Benoit I."/>
            <person name="Boyd A."/>
            <person name="Carlson A."/>
            <person name="Copeland A."/>
            <person name="Coutinho P.M."/>
            <person name="de Vries R.P."/>
            <person name="Ferreira P."/>
            <person name="Findley K."/>
            <person name="Foster B."/>
            <person name="Gaskell J."/>
            <person name="Glotzer D."/>
            <person name="Gorecki P."/>
            <person name="Heitman J."/>
            <person name="Hesse C."/>
            <person name="Hori C."/>
            <person name="Igarashi K."/>
            <person name="Jurgens J.A."/>
            <person name="Kallen N."/>
            <person name="Kersten P."/>
            <person name="Kohler A."/>
            <person name="Kuees U."/>
            <person name="Kumar T.K.A."/>
            <person name="Kuo A."/>
            <person name="LaButti K."/>
            <person name="Larrondo L.F."/>
            <person name="Lindquist E."/>
            <person name="Ling A."/>
            <person name="Lombard V."/>
            <person name="Lucas S."/>
            <person name="Lundell T."/>
            <person name="Martin R."/>
            <person name="McLaughlin D.J."/>
            <person name="Morgenstern I."/>
            <person name="Morin E."/>
            <person name="Murat C."/>
            <person name="Nagy L.G."/>
            <person name="Nolan M."/>
            <person name="Ohm R.A."/>
            <person name="Patyshakuliyeva A."/>
            <person name="Rokas A."/>
            <person name="Ruiz-Duenas F.J."/>
            <person name="Sabat G."/>
            <person name="Salamov A."/>
            <person name="Samejima M."/>
            <person name="Schmutz J."/>
            <person name="Slot J.C."/>
            <person name="St John F."/>
            <person name="Stenlid J."/>
            <person name="Sun H."/>
            <person name="Sun S."/>
            <person name="Syed K."/>
            <person name="Tsang A."/>
            <person name="Wiebenga A."/>
            <person name="Young D."/>
            <person name="Pisabarro A."/>
            <person name="Eastwood D.C."/>
            <person name="Martin F."/>
            <person name="Cullen D."/>
            <person name="Grigoriev I.V."/>
            <person name="Hibbett D.S."/>
        </authorList>
    </citation>
    <scope>NUCLEOTIDE SEQUENCE [LARGE SCALE GENOMIC DNA]</scope>
    <source>
        <strain evidence="3">RWD-64-598 SS2</strain>
    </source>
</reference>
<gene>
    <name evidence="2" type="ORF">CONPUDRAFT_103706</name>
</gene>
<feature type="compositionally biased region" description="Polar residues" evidence="1">
    <location>
        <begin position="130"/>
        <end position="145"/>
    </location>
</feature>
<comment type="caution">
    <text evidence="2">The sequence shown here is derived from an EMBL/GenBank/DDBJ whole genome shotgun (WGS) entry which is preliminary data.</text>
</comment>
<dbReference type="OrthoDB" id="3364747at2759"/>
<organism evidence="2 3">
    <name type="scientific">Coniophora puteana (strain RWD-64-598)</name>
    <name type="common">Brown rot fungus</name>
    <dbReference type="NCBI Taxonomy" id="741705"/>
    <lineage>
        <taxon>Eukaryota</taxon>
        <taxon>Fungi</taxon>
        <taxon>Dikarya</taxon>
        <taxon>Basidiomycota</taxon>
        <taxon>Agaricomycotina</taxon>
        <taxon>Agaricomycetes</taxon>
        <taxon>Agaricomycetidae</taxon>
        <taxon>Boletales</taxon>
        <taxon>Coniophorineae</taxon>
        <taxon>Coniophoraceae</taxon>
        <taxon>Coniophora</taxon>
    </lineage>
</organism>
<proteinExistence type="predicted"/>
<name>A0A5M3MTR4_CONPW</name>
<feature type="non-terminal residue" evidence="2">
    <location>
        <position position="1"/>
    </location>
</feature>
<accession>A0A5M3MTR4</accession>
<dbReference type="KEGG" id="cput:CONPUDRAFT_103706"/>
<evidence type="ECO:0000313" key="2">
    <source>
        <dbReference type="EMBL" id="EIW82486.1"/>
    </source>
</evidence>